<keyword evidence="1" id="KW-0472">Membrane</keyword>
<keyword evidence="1" id="KW-0812">Transmembrane</keyword>
<keyword evidence="1" id="KW-1133">Transmembrane helix</keyword>
<evidence type="ECO:0000313" key="2">
    <source>
        <dbReference type="EMBL" id="TNM66436.1"/>
    </source>
</evidence>
<evidence type="ECO:0000256" key="1">
    <source>
        <dbReference type="SAM" id="Phobius"/>
    </source>
</evidence>
<dbReference type="EMBL" id="VDMN01000001">
    <property type="protein sequence ID" value="TNM66436.1"/>
    <property type="molecule type" value="Genomic_DNA"/>
</dbReference>
<reference evidence="2 3" key="1">
    <citation type="submission" date="2019-06" db="EMBL/GenBank/DDBJ databases">
        <title>The draft genome of Rhizobium smilacinae PTYR-5.</title>
        <authorList>
            <person name="Liu L."/>
            <person name="Li L."/>
            <person name="Zhang X."/>
        </authorList>
    </citation>
    <scope>NUCLEOTIDE SEQUENCE [LARGE SCALE GENOMIC DNA]</scope>
    <source>
        <strain evidence="2 3">PTYR-5</strain>
    </source>
</reference>
<organism evidence="2 3">
    <name type="scientific">Aliirhizobium smilacinae</name>
    <dbReference type="NCBI Taxonomy" id="1395944"/>
    <lineage>
        <taxon>Bacteria</taxon>
        <taxon>Pseudomonadati</taxon>
        <taxon>Pseudomonadota</taxon>
        <taxon>Alphaproteobacteria</taxon>
        <taxon>Hyphomicrobiales</taxon>
        <taxon>Rhizobiaceae</taxon>
        <taxon>Aliirhizobium</taxon>
    </lineage>
</organism>
<comment type="caution">
    <text evidence="2">The sequence shown here is derived from an EMBL/GenBank/DDBJ whole genome shotgun (WGS) entry which is preliminary data.</text>
</comment>
<evidence type="ECO:0000313" key="3">
    <source>
        <dbReference type="Proteomes" id="UP000311605"/>
    </source>
</evidence>
<feature type="transmembrane region" description="Helical" evidence="1">
    <location>
        <begin position="29"/>
        <end position="52"/>
    </location>
</feature>
<sequence>MTEEAAVSVCAKTSSILVRAQVSGRTTSVLIAGCPFATALIAVMMNSAAIVISDMQTSIVAADVGCLLVRIEGPLLRKEAPLIARKTTGTTRAKVSAG</sequence>
<name>A0A5C4XS62_9HYPH</name>
<dbReference type="Proteomes" id="UP000311605">
    <property type="component" value="Unassembled WGS sequence"/>
</dbReference>
<keyword evidence="3" id="KW-1185">Reference proteome</keyword>
<protein>
    <submittedName>
        <fullName evidence="2">Uncharacterized protein</fullName>
    </submittedName>
</protein>
<accession>A0A5C4XS62</accession>
<dbReference type="AlphaFoldDB" id="A0A5C4XS62"/>
<proteinExistence type="predicted"/>
<gene>
    <name evidence="2" type="ORF">FHP24_09615</name>
</gene>
<dbReference type="RefSeq" id="WP_139675829.1">
    <property type="nucleotide sequence ID" value="NZ_VDMN01000001.1"/>
</dbReference>